<accession>A0A3M0JZN7</accession>
<evidence type="ECO:0000256" key="1">
    <source>
        <dbReference type="SAM" id="MobiDB-lite"/>
    </source>
</evidence>
<protein>
    <submittedName>
        <fullName evidence="2">Uncharacterized protein</fullName>
    </submittedName>
</protein>
<evidence type="ECO:0000313" key="2">
    <source>
        <dbReference type="EMBL" id="RMC06449.1"/>
    </source>
</evidence>
<proteinExistence type="predicted"/>
<gene>
    <name evidence="2" type="ORF">DUI87_15883</name>
</gene>
<feature type="region of interest" description="Disordered" evidence="1">
    <location>
        <begin position="228"/>
        <end position="251"/>
    </location>
</feature>
<dbReference type="Proteomes" id="UP000269221">
    <property type="component" value="Unassembled WGS sequence"/>
</dbReference>
<dbReference type="AlphaFoldDB" id="A0A3M0JZN7"/>
<comment type="caution">
    <text evidence="2">The sequence shown here is derived from an EMBL/GenBank/DDBJ whole genome shotgun (WGS) entry which is preliminary data.</text>
</comment>
<name>A0A3M0JZN7_HIRRU</name>
<keyword evidence="3" id="KW-1185">Reference proteome</keyword>
<feature type="compositionally biased region" description="Basic and acidic residues" evidence="1">
    <location>
        <begin position="242"/>
        <end position="251"/>
    </location>
</feature>
<evidence type="ECO:0000313" key="3">
    <source>
        <dbReference type="Proteomes" id="UP000269221"/>
    </source>
</evidence>
<sequence length="251" mass="27155">MNVSISQVFKLRIAIHSHVKLLSIQRQTSKRPSAINLALKKLIFTENFVIFDYVLNLNLNELCLTTASDSICLCCTAVAPNDIFRIFFAITSSALKASIWTLLKPQPVAPPLVLLVNTAGPLRDDLTFSPVPPSCEGEDELIPAAPRRRVLVAGSVSAPGRRQPLAGSDLHSDKMFPVQMGTQVIFTCWLGFSAAAGLNSVMTAAAVEKDGSQLSRLKDVYSGPAAGSQQLVQISGQRGQRPRAESRAERI</sequence>
<organism evidence="2 3">
    <name type="scientific">Hirundo rustica rustica</name>
    <dbReference type="NCBI Taxonomy" id="333673"/>
    <lineage>
        <taxon>Eukaryota</taxon>
        <taxon>Metazoa</taxon>
        <taxon>Chordata</taxon>
        <taxon>Craniata</taxon>
        <taxon>Vertebrata</taxon>
        <taxon>Euteleostomi</taxon>
        <taxon>Archelosauria</taxon>
        <taxon>Archosauria</taxon>
        <taxon>Dinosauria</taxon>
        <taxon>Saurischia</taxon>
        <taxon>Theropoda</taxon>
        <taxon>Coelurosauria</taxon>
        <taxon>Aves</taxon>
        <taxon>Neognathae</taxon>
        <taxon>Neoaves</taxon>
        <taxon>Telluraves</taxon>
        <taxon>Australaves</taxon>
        <taxon>Passeriformes</taxon>
        <taxon>Sylvioidea</taxon>
        <taxon>Hirundinidae</taxon>
        <taxon>Hirundo</taxon>
    </lineage>
</organism>
<dbReference type="EMBL" id="QRBI01000120">
    <property type="protein sequence ID" value="RMC06449.1"/>
    <property type="molecule type" value="Genomic_DNA"/>
</dbReference>
<feature type="compositionally biased region" description="Polar residues" evidence="1">
    <location>
        <begin position="228"/>
        <end position="238"/>
    </location>
</feature>
<reference evidence="2 3" key="1">
    <citation type="submission" date="2018-07" db="EMBL/GenBank/DDBJ databases">
        <title>A high quality draft genome assembly of the barn swallow (H. rustica rustica).</title>
        <authorList>
            <person name="Formenti G."/>
            <person name="Chiara M."/>
            <person name="Poveda L."/>
            <person name="Francoijs K.-J."/>
            <person name="Bonisoli-Alquati A."/>
            <person name="Canova L."/>
            <person name="Gianfranceschi L."/>
            <person name="Horner D.S."/>
            <person name="Saino N."/>
        </authorList>
    </citation>
    <scope>NUCLEOTIDE SEQUENCE [LARGE SCALE GENOMIC DNA]</scope>
    <source>
        <strain evidence="2">Chelidonia</strain>
        <tissue evidence="2">Blood</tissue>
    </source>
</reference>